<proteinExistence type="predicted"/>
<keyword evidence="2" id="KW-1185">Reference proteome</keyword>
<name>A0A098TG21_9CYAN</name>
<evidence type="ECO:0000313" key="1">
    <source>
        <dbReference type="EMBL" id="KGF71495.1"/>
    </source>
</evidence>
<organism evidence="1 2">
    <name type="scientific">Neosynechococcus sphagnicola sy1</name>
    <dbReference type="NCBI Taxonomy" id="1497020"/>
    <lineage>
        <taxon>Bacteria</taxon>
        <taxon>Bacillati</taxon>
        <taxon>Cyanobacteriota</taxon>
        <taxon>Cyanophyceae</taxon>
        <taxon>Neosynechococcales</taxon>
        <taxon>Neosynechococcaceae</taxon>
        <taxon>Neosynechococcus</taxon>
    </lineage>
</organism>
<accession>A0A098TG21</accession>
<protein>
    <submittedName>
        <fullName evidence="1">Uncharacterized protein</fullName>
    </submittedName>
</protein>
<dbReference type="Proteomes" id="UP000030170">
    <property type="component" value="Unassembled WGS sequence"/>
</dbReference>
<sequence length="60" mass="7173">MIKHSMCGLKVVIMPVDHPVKFMGHLRQTLDVLCLKYRFQTELNIWCFYLKGVRLYENKS</sequence>
<dbReference type="EMBL" id="JJML01000069">
    <property type="protein sequence ID" value="KGF71495.1"/>
    <property type="molecule type" value="Genomic_DNA"/>
</dbReference>
<evidence type="ECO:0000313" key="2">
    <source>
        <dbReference type="Proteomes" id="UP000030170"/>
    </source>
</evidence>
<comment type="caution">
    <text evidence="1">The sequence shown here is derived from an EMBL/GenBank/DDBJ whole genome shotgun (WGS) entry which is preliminary data.</text>
</comment>
<gene>
    <name evidence="1" type="ORF">DO97_18025</name>
</gene>
<dbReference type="AlphaFoldDB" id="A0A098TG21"/>
<reference evidence="1 2" key="1">
    <citation type="journal article" date="2014" name="Mol. Ecol.">
        <title>Evolution of Synechococcus.</title>
        <authorList>
            <person name="Dvorak P."/>
            <person name="Casamatta D."/>
            <person name="Hasler P."/>
            <person name="Poulickova A."/>
            <person name="Ondrej V."/>
            <person name="Sanges R."/>
        </authorList>
    </citation>
    <scope>NUCLEOTIDE SEQUENCE [LARGE SCALE GENOMIC DNA]</scope>
    <source>
        <strain evidence="1 2">CAUP A 1101</strain>
    </source>
</reference>